<dbReference type="EMBL" id="UZAH01032018">
    <property type="protein sequence ID" value="VDP19165.1"/>
    <property type="molecule type" value="Genomic_DNA"/>
</dbReference>
<keyword evidence="4 6" id="KW-0479">Metal-binding</keyword>
<dbReference type="Gene3D" id="1.10.490.10">
    <property type="entry name" value="Globins"/>
    <property type="match status" value="1"/>
</dbReference>
<keyword evidence="3 7" id="KW-0561">Oxygen transport</keyword>
<keyword evidence="2 7" id="KW-0349">Heme</keyword>
<dbReference type="Pfam" id="PF00042">
    <property type="entry name" value="Globin"/>
    <property type="match status" value="1"/>
</dbReference>
<keyword evidence="1 7" id="KW-0813">Transport</keyword>
<comment type="similarity">
    <text evidence="7">Belongs to the globin family.</text>
</comment>
<dbReference type="InterPro" id="IPR009050">
    <property type="entry name" value="Globin-like_sf"/>
</dbReference>
<name>A0A3P8CKV2_HELPZ</name>
<evidence type="ECO:0000256" key="2">
    <source>
        <dbReference type="ARBA" id="ARBA00022617"/>
    </source>
</evidence>
<reference evidence="9" key="1">
    <citation type="submission" date="2018-11" db="EMBL/GenBank/DDBJ databases">
        <authorList>
            <consortium name="Pathogen Informatics"/>
        </authorList>
    </citation>
    <scope>NUCLEOTIDE SEQUENCE [LARGE SCALE GENOMIC DNA]</scope>
</reference>
<dbReference type="InterPro" id="IPR012292">
    <property type="entry name" value="Globin/Proto"/>
</dbReference>
<dbReference type="CDD" id="cd01040">
    <property type="entry name" value="Mb-like"/>
    <property type="match status" value="1"/>
</dbReference>
<evidence type="ECO:0000256" key="3">
    <source>
        <dbReference type="ARBA" id="ARBA00022621"/>
    </source>
</evidence>
<dbReference type="InterPro" id="IPR044399">
    <property type="entry name" value="Mb-like_M"/>
</dbReference>
<evidence type="ECO:0000259" key="8">
    <source>
        <dbReference type="PROSITE" id="PS01033"/>
    </source>
</evidence>
<evidence type="ECO:0000256" key="1">
    <source>
        <dbReference type="ARBA" id="ARBA00022448"/>
    </source>
</evidence>
<dbReference type="GO" id="GO:0020037">
    <property type="term" value="F:heme binding"/>
    <property type="evidence" value="ECO:0007669"/>
    <property type="project" value="InterPro"/>
</dbReference>
<organism evidence="9">
    <name type="scientific">Heligmosomoides polygyrus</name>
    <name type="common">Parasitic roundworm</name>
    <dbReference type="NCBI Taxonomy" id="6339"/>
    <lineage>
        <taxon>Eukaryota</taxon>
        <taxon>Metazoa</taxon>
        <taxon>Ecdysozoa</taxon>
        <taxon>Nematoda</taxon>
        <taxon>Chromadorea</taxon>
        <taxon>Rhabditida</taxon>
        <taxon>Rhabditina</taxon>
        <taxon>Rhabditomorpha</taxon>
        <taxon>Strongyloidea</taxon>
        <taxon>Heligmosomidae</taxon>
        <taxon>Heligmosomoides</taxon>
    </lineage>
</organism>
<feature type="domain" description="Globin" evidence="8">
    <location>
        <begin position="1"/>
        <end position="146"/>
    </location>
</feature>
<protein>
    <recommendedName>
        <fullName evidence="8">Globin domain-containing protein</fullName>
    </recommendedName>
</protein>
<dbReference type="AlphaFoldDB" id="A0A3P8CKV2"/>
<dbReference type="GO" id="GO:0019825">
    <property type="term" value="F:oxygen binding"/>
    <property type="evidence" value="ECO:0007669"/>
    <property type="project" value="InterPro"/>
</dbReference>
<dbReference type="GO" id="GO:0005506">
    <property type="term" value="F:iron ion binding"/>
    <property type="evidence" value="ECO:0007669"/>
    <property type="project" value="InterPro"/>
</dbReference>
<keyword evidence="5 6" id="KW-0408">Iron</keyword>
<dbReference type="PIRSF" id="PIRSF002026">
    <property type="entry name" value="Nematode_globin"/>
    <property type="match status" value="1"/>
</dbReference>
<dbReference type="SUPFAM" id="SSF46458">
    <property type="entry name" value="Globin-like"/>
    <property type="match status" value="1"/>
</dbReference>
<dbReference type="PROSITE" id="PS01033">
    <property type="entry name" value="GLOBIN"/>
    <property type="match status" value="1"/>
</dbReference>
<gene>
    <name evidence="9" type="ORF">HPBE_LOCUS20283</name>
</gene>
<evidence type="ECO:0000256" key="7">
    <source>
        <dbReference type="RuleBase" id="RU000356"/>
    </source>
</evidence>
<evidence type="ECO:0000313" key="9">
    <source>
        <dbReference type="EMBL" id="VDP19165.1"/>
    </source>
</evidence>
<dbReference type="GO" id="GO:0005344">
    <property type="term" value="F:oxygen carrier activity"/>
    <property type="evidence" value="ECO:0007669"/>
    <property type="project" value="UniProtKB-KW"/>
</dbReference>
<evidence type="ECO:0000256" key="4">
    <source>
        <dbReference type="ARBA" id="ARBA00022723"/>
    </source>
</evidence>
<feature type="binding site" description="proximal binding residue" evidence="6">
    <location>
        <position position="95"/>
    </location>
    <ligand>
        <name>heme</name>
        <dbReference type="ChEBI" id="CHEBI:30413"/>
    </ligand>
    <ligandPart>
        <name>Fe</name>
        <dbReference type="ChEBI" id="CHEBI:18248"/>
    </ligandPart>
</feature>
<proteinExistence type="inferred from homology"/>
<accession>A0A3P8CKV2</accession>
<evidence type="ECO:0000256" key="6">
    <source>
        <dbReference type="PIRSR" id="PIRSR002026-1"/>
    </source>
</evidence>
<evidence type="ECO:0000256" key="5">
    <source>
        <dbReference type="ARBA" id="ARBA00023004"/>
    </source>
</evidence>
<dbReference type="InterPro" id="IPR012085">
    <property type="entry name" value="Globin_nematode"/>
</dbReference>
<dbReference type="OrthoDB" id="5820458at2759"/>
<dbReference type="InterPro" id="IPR000971">
    <property type="entry name" value="Globin"/>
</dbReference>
<sequence>MSTSEIRVSKFATIFYTTTRDSIVTSISYSSMFTHHPDLRKYFKGAEHYTAEDVQKSERFDKQGQRILLAVYIIADTFDDEPTFRAYARETINRHRQYKMAPELWSAFFTVYVNFLESRGPLSDEQKAAWKQLGETFNEECQSHLKDCGLPHA</sequence>